<feature type="compositionally biased region" description="Polar residues" evidence="1">
    <location>
        <begin position="576"/>
        <end position="586"/>
    </location>
</feature>
<evidence type="ECO:0000256" key="1">
    <source>
        <dbReference type="SAM" id="MobiDB-lite"/>
    </source>
</evidence>
<evidence type="ECO:0000313" key="2">
    <source>
        <dbReference type="EMBL" id="KAE8352971.1"/>
    </source>
</evidence>
<feature type="region of interest" description="Disordered" evidence="1">
    <location>
        <begin position="298"/>
        <end position="317"/>
    </location>
</feature>
<dbReference type="PANTHER" id="PTHR23242:SF9">
    <property type="entry name" value="TRANSCRIPTION FACTOR HOXA13"/>
    <property type="match status" value="1"/>
</dbReference>
<dbReference type="PANTHER" id="PTHR23242">
    <property type="entry name" value="TRANSCRIPTION FACTOR HOXA13"/>
    <property type="match status" value="1"/>
</dbReference>
<feature type="region of interest" description="Disordered" evidence="1">
    <location>
        <begin position="828"/>
        <end position="908"/>
    </location>
</feature>
<protein>
    <recommendedName>
        <fullName evidence="4">Transcription factor hoxa13</fullName>
    </recommendedName>
</protein>
<proteinExistence type="predicted"/>
<dbReference type="EMBL" id="ML739112">
    <property type="protein sequence ID" value="KAE8352971.1"/>
    <property type="molecule type" value="Genomic_DNA"/>
</dbReference>
<dbReference type="OrthoDB" id="3260408at2759"/>
<feature type="region of interest" description="Disordered" evidence="1">
    <location>
        <begin position="557"/>
        <end position="667"/>
    </location>
</feature>
<dbReference type="Proteomes" id="UP000327118">
    <property type="component" value="Unassembled WGS sequence"/>
</dbReference>
<feature type="region of interest" description="Disordered" evidence="1">
    <location>
        <begin position="685"/>
        <end position="718"/>
    </location>
</feature>
<feature type="compositionally biased region" description="Polar residues" evidence="1">
    <location>
        <begin position="864"/>
        <end position="880"/>
    </location>
</feature>
<sequence>MATLDNGHASEGTVKIVENKEVPVKPGKTNLFRWTLGLVVRLCIWYILLTPFFRCPSRLSDLNESSPRVCKPYLVARSHIEPYVLPYYNTYGAPYVEKARPYVIVINEKVYTPAANVARLGYDKYGAPALDQAHAYGSQQWEKQVVPLLETTKDSARELYTVEVAPHVQRVAAVVSPYHQKANSAFQSACVDYIQPLLARTRPFIGKTYTSGQNILTTTVVPYTQNSWSSVVYFLNSWLWPKITGLYSENVEPQLVKIGQRLASYREEKQLRKVVDEVDSSPDPQVNVTFVASEASKTESPTTTSMAVASSTPHTLSPTELTAQIREKIESDLRIWEEKFTVAADKGLEDLEERLYELVEGYVNGEVKNYGESLVTALSTVVEQEFQAVKLRIRELTEALPSEHSPAEATAQTKLSQDIRQAAIAIRDHAHAIREWHSSFDQELVRRVSAAVNSTLDVLDVVRDLGLQEIGLRWAWMDGVTYKDWARYHALKVQLEDWKGKFKNVGMQHSQLEDARALSDDILARAMDTAEAAAKELARLKDVGKWKIAAREVSDNFDSRFGSPPPLPEPSDKSGPASQEYNSNHESSIHHEGNATDSTAKDTTESEEPALGFDHAPLAHDHATSEGGGSSSEESELSDLPVESAGPIEGHTLTAQGGDREKEGVFDKSTWGVAAAEIMLEQNVPDHGEAPEKLQSAPNKAHETHVEATSSSGANSFQSLHPRVGEQLTHGQLGDTQDLNALQISNPPSPQYEAVESLVSELLAGKDPLFTQNVMDKLHAIYGSSYPAPELQKETLANHKTASILFPSAATMRFSRDALRDISKEFQSTGLASQEQAASTESATSRAISTSSATEEPMVPVESIQEQNASFPTHTNTLVSEATETTTTAPDMDNSDAHLDDTPTKDDL</sequence>
<feature type="compositionally biased region" description="Low complexity" evidence="1">
    <location>
        <begin position="832"/>
        <end position="856"/>
    </location>
</feature>
<evidence type="ECO:0000313" key="3">
    <source>
        <dbReference type="Proteomes" id="UP000327118"/>
    </source>
</evidence>
<feature type="compositionally biased region" description="Polar residues" evidence="1">
    <location>
        <begin position="707"/>
        <end position="718"/>
    </location>
</feature>
<reference evidence="3" key="1">
    <citation type="submission" date="2019-04" db="EMBL/GenBank/DDBJ databases">
        <title>Friends and foes A comparative genomics studyof 23 Aspergillus species from section Flavi.</title>
        <authorList>
            <consortium name="DOE Joint Genome Institute"/>
            <person name="Kjaerbolling I."/>
            <person name="Vesth T."/>
            <person name="Frisvad J.C."/>
            <person name="Nybo J.L."/>
            <person name="Theobald S."/>
            <person name="Kildgaard S."/>
            <person name="Isbrandt T."/>
            <person name="Kuo A."/>
            <person name="Sato A."/>
            <person name="Lyhne E.K."/>
            <person name="Kogle M.E."/>
            <person name="Wiebenga A."/>
            <person name="Kun R.S."/>
            <person name="Lubbers R.J."/>
            <person name="Makela M.R."/>
            <person name="Barry K."/>
            <person name="Chovatia M."/>
            <person name="Clum A."/>
            <person name="Daum C."/>
            <person name="Haridas S."/>
            <person name="He G."/>
            <person name="LaButti K."/>
            <person name="Lipzen A."/>
            <person name="Mondo S."/>
            <person name="Riley R."/>
            <person name="Salamov A."/>
            <person name="Simmons B.A."/>
            <person name="Magnuson J.K."/>
            <person name="Henrissat B."/>
            <person name="Mortensen U.H."/>
            <person name="Larsen T.O."/>
            <person name="Devries R.P."/>
            <person name="Grigoriev I.V."/>
            <person name="Machida M."/>
            <person name="Baker S.E."/>
            <person name="Andersen M.R."/>
        </authorList>
    </citation>
    <scope>NUCLEOTIDE SEQUENCE [LARGE SCALE GENOMIC DNA]</scope>
    <source>
        <strain evidence="3">CBS 553.77</strain>
    </source>
</reference>
<evidence type="ECO:0008006" key="4">
    <source>
        <dbReference type="Google" id="ProtNLM"/>
    </source>
</evidence>
<feature type="compositionally biased region" description="Basic and acidic residues" evidence="1">
    <location>
        <begin position="587"/>
        <end position="604"/>
    </location>
</feature>
<organism evidence="2 3">
    <name type="scientific">Aspergillus coremiiformis</name>
    <dbReference type="NCBI Taxonomy" id="138285"/>
    <lineage>
        <taxon>Eukaryota</taxon>
        <taxon>Fungi</taxon>
        <taxon>Dikarya</taxon>
        <taxon>Ascomycota</taxon>
        <taxon>Pezizomycotina</taxon>
        <taxon>Eurotiomycetes</taxon>
        <taxon>Eurotiomycetidae</taxon>
        <taxon>Eurotiales</taxon>
        <taxon>Aspergillaceae</taxon>
        <taxon>Aspergillus</taxon>
        <taxon>Aspergillus subgen. Circumdati</taxon>
    </lineage>
</organism>
<keyword evidence="3" id="KW-1185">Reference proteome</keyword>
<dbReference type="AlphaFoldDB" id="A0A5N6Z5K7"/>
<accession>A0A5N6Z5K7</accession>
<gene>
    <name evidence="2" type="ORF">BDV28DRAFT_134129</name>
</gene>
<name>A0A5N6Z5K7_9EURO</name>
<feature type="compositionally biased region" description="Basic and acidic residues" evidence="1">
    <location>
        <begin position="895"/>
        <end position="908"/>
    </location>
</feature>